<protein>
    <submittedName>
        <fullName evidence="1">Putative phosphonate metabolism protein</fullName>
    </submittedName>
</protein>
<dbReference type="InterPro" id="IPR009389">
    <property type="entry name" value="DUF1045"/>
</dbReference>
<sequence>MKRFAVYYAPRQGEFASRTAAWLGWDPEAGREVAQPDLPGMPCPVADLTRDPRKYGFHGTIRAPFRLGEGVSPDDAVAAVEALAARLASVTCDGLRMVDLHGFLALIPEGCDEALQALAAAVVEGTNSLRAPPTDAEIARRKPEQLSSRQRELLDRWGYPFVMEEFQFHLTLTDKLPGDQRAPVMAALQDHLSPVLPRPFVVEDLCLFGEDTEGRFHLLHRAALSG</sequence>
<dbReference type="AlphaFoldDB" id="A0A1G9C6P9"/>
<proteinExistence type="predicted"/>
<gene>
    <name evidence="1" type="ORF">SAMN04487971_101104</name>
</gene>
<name>A0A1G9C6P9_9RHOB</name>
<dbReference type="EMBL" id="FNGE01000001">
    <property type="protein sequence ID" value="SDK47025.1"/>
    <property type="molecule type" value="Genomic_DNA"/>
</dbReference>
<keyword evidence="2" id="KW-1185">Reference proteome</keyword>
<dbReference type="RefSeq" id="WP_090751541.1">
    <property type="nucleotide sequence ID" value="NZ_FNGE01000001.1"/>
</dbReference>
<dbReference type="Pfam" id="PF06299">
    <property type="entry name" value="DUF1045"/>
    <property type="match status" value="1"/>
</dbReference>
<dbReference type="PIRSF" id="PIRSF033328">
    <property type="entry name" value="Phest_Mll4975"/>
    <property type="match status" value="1"/>
</dbReference>
<dbReference type="Proteomes" id="UP000199555">
    <property type="component" value="Unassembled WGS sequence"/>
</dbReference>
<dbReference type="OrthoDB" id="4954742at2"/>
<evidence type="ECO:0000313" key="2">
    <source>
        <dbReference type="Proteomes" id="UP000199555"/>
    </source>
</evidence>
<dbReference type="STRING" id="525640.SAMN04487971_101104"/>
<dbReference type="Gene3D" id="3.90.1140.10">
    <property type="entry name" value="Cyclic phosphodiesterase"/>
    <property type="match status" value="1"/>
</dbReference>
<dbReference type="NCBIfam" id="TIGR03223">
    <property type="entry name" value="Phn_opern_protn"/>
    <property type="match status" value="1"/>
</dbReference>
<reference evidence="2" key="1">
    <citation type="submission" date="2016-10" db="EMBL/GenBank/DDBJ databases">
        <authorList>
            <person name="Varghese N."/>
            <person name="Submissions S."/>
        </authorList>
    </citation>
    <scope>NUCLEOTIDE SEQUENCE [LARGE SCALE GENOMIC DNA]</scope>
    <source>
        <strain evidence="2">CGMCC 1.7655</strain>
    </source>
</reference>
<organism evidence="1 2">
    <name type="scientific">Paracoccus chinensis</name>
    <dbReference type="NCBI Taxonomy" id="525640"/>
    <lineage>
        <taxon>Bacteria</taxon>
        <taxon>Pseudomonadati</taxon>
        <taxon>Pseudomonadota</taxon>
        <taxon>Alphaproteobacteria</taxon>
        <taxon>Rhodobacterales</taxon>
        <taxon>Paracoccaceae</taxon>
        <taxon>Paracoccus</taxon>
    </lineage>
</organism>
<evidence type="ECO:0000313" key="1">
    <source>
        <dbReference type="EMBL" id="SDK47025.1"/>
    </source>
</evidence>
<accession>A0A1G9C6P9</accession>